<dbReference type="InterPro" id="IPR056924">
    <property type="entry name" value="SH3_Tf2-1"/>
</dbReference>
<reference evidence="2" key="1">
    <citation type="submission" date="2023-08" db="EMBL/GenBank/DDBJ databases">
        <title>A de novo genome assembly of Solanum verrucosum Schlechtendal, a Mexican diploid species geographically isolated from the other diploid A-genome species in potato relatives.</title>
        <authorList>
            <person name="Hosaka K."/>
        </authorList>
    </citation>
    <scope>NUCLEOTIDE SEQUENCE</scope>
    <source>
        <tissue evidence="2">Young leaves</tissue>
    </source>
</reference>
<dbReference type="EMBL" id="CP133615">
    <property type="protein sequence ID" value="WMV25186.1"/>
    <property type="molecule type" value="Genomic_DNA"/>
</dbReference>
<name>A0AAF0QKX5_SOLVR</name>
<keyword evidence="3" id="KW-1185">Reference proteome</keyword>
<evidence type="ECO:0000313" key="3">
    <source>
        <dbReference type="Proteomes" id="UP001234989"/>
    </source>
</evidence>
<evidence type="ECO:0000313" key="2">
    <source>
        <dbReference type="EMBL" id="WMV25186.1"/>
    </source>
</evidence>
<accession>A0AAF0QKX5</accession>
<protein>
    <recommendedName>
        <fullName evidence="1">Tf2-1-like SH3-like domain-containing protein</fullName>
    </recommendedName>
</protein>
<feature type="domain" description="Tf2-1-like SH3-like" evidence="1">
    <location>
        <begin position="12"/>
        <end position="48"/>
    </location>
</feature>
<dbReference type="PANTHER" id="PTHR46148:SF60">
    <property type="entry name" value="CHROMO DOMAIN-CONTAINING PROTEIN"/>
    <property type="match status" value="1"/>
</dbReference>
<dbReference type="Pfam" id="PF24626">
    <property type="entry name" value="SH3_Tf2-1"/>
    <property type="match status" value="1"/>
</dbReference>
<gene>
    <name evidence="2" type="ORF">MTR67_018571</name>
</gene>
<dbReference type="PANTHER" id="PTHR46148">
    <property type="entry name" value="CHROMO DOMAIN-CONTAINING PROTEIN"/>
    <property type="match status" value="1"/>
</dbReference>
<dbReference type="AlphaFoldDB" id="A0AAF0QKX5"/>
<proteinExistence type="predicted"/>
<organism evidence="2 3">
    <name type="scientific">Solanum verrucosum</name>
    <dbReference type="NCBI Taxonomy" id="315347"/>
    <lineage>
        <taxon>Eukaryota</taxon>
        <taxon>Viridiplantae</taxon>
        <taxon>Streptophyta</taxon>
        <taxon>Embryophyta</taxon>
        <taxon>Tracheophyta</taxon>
        <taxon>Spermatophyta</taxon>
        <taxon>Magnoliopsida</taxon>
        <taxon>eudicotyledons</taxon>
        <taxon>Gunneridae</taxon>
        <taxon>Pentapetalae</taxon>
        <taxon>asterids</taxon>
        <taxon>lamiids</taxon>
        <taxon>Solanales</taxon>
        <taxon>Solanaceae</taxon>
        <taxon>Solanoideae</taxon>
        <taxon>Solaneae</taxon>
        <taxon>Solanum</taxon>
    </lineage>
</organism>
<dbReference type="Proteomes" id="UP001234989">
    <property type="component" value="Chromosome 4"/>
</dbReference>
<evidence type="ECO:0000259" key="1">
    <source>
        <dbReference type="Pfam" id="PF24626"/>
    </source>
</evidence>
<sequence>MARPTDRRLDHGLYMILRRVGKVVYKLDLPNELPSVHSFFHISKLRKFIGDPTSIVSLEALEVKENLSYEDIPIEVLNRQVNKLRNQKVASVKVLWRNHLVKGTTWEAEADMLSRYPHLFPFTPTLA</sequence>